<comment type="caution">
    <text evidence="1">The sequence shown here is derived from an EMBL/GenBank/DDBJ whole genome shotgun (WGS) entry which is preliminary data.</text>
</comment>
<dbReference type="AlphaFoldDB" id="A0A0F9BYV5"/>
<organism evidence="1">
    <name type="scientific">marine sediment metagenome</name>
    <dbReference type="NCBI Taxonomy" id="412755"/>
    <lineage>
        <taxon>unclassified sequences</taxon>
        <taxon>metagenomes</taxon>
        <taxon>ecological metagenomes</taxon>
    </lineage>
</organism>
<accession>A0A0F9BYV5</accession>
<reference evidence="1" key="1">
    <citation type="journal article" date="2015" name="Nature">
        <title>Complex archaea that bridge the gap between prokaryotes and eukaryotes.</title>
        <authorList>
            <person name="Spang A."/>
            <person name="Saw J.H."/>
            <person name="Jorgensen S.L."/>
            <person name="Zaremba-Niedzwiedzka K."/>
            <person name="Martijn J."/>
            <person name="Lind A.E."/>
            <person name="van Eijk R."/>
            <person name="Schleper C."/>
            <person name="Guy L."/>
            <person name="Ettema T.J."/>
        </authorList>
    </citation>
    <scope>NUCLEOTIDE SEQUENCE</scope>
</reference>
<gene>
    <name evidence="1" type="ORF">LCGC14_2388930</name>
</gene>
<dbReference type="EMBL" id="LAZR01035609">
    <property type="protein sequence ID" value="KKL27064.1"/>
    <property type="molecule type" value="Genomic_DNA"/>
</dbReference>
<name>A0A0F9BYV5_9ZZZZ</name>
<evidence type="ECO:0000313" key="1">
    <source>
        <dbReference type="EMBL" id="KKL27064.1"/>
    </source>
</evidence>
<protein>
    <submittedName>
        <fullName evidence="1">Uncharacterized protein</fullName>
    </submittedName>
</protein>
<sequence length="136" mass="16230">MGTRLDHDVDDKTWMVRNTPRYSWRMEDFTKRKQVMRHTKIYHEIRVIGKIWMSKCTCAQFLNPSDSDVDNMSDDRGEYTRESVEHWISRHAGDFQSVEDFYANLAIGDKDVEFDWANEESEGVFNDCMYPMEVEK</sequence>
<proteinExistence type="predicted"/>